<dbReference type="KEGG" id="gur:Gura_4095"/>
<dbReference type="HOGENOM" id="CLU_011142_2_2_7"/>
<dbReference type="PRINTS" id="PR00207">
    <property type="entry name" value="FLAGELLIN"/>
</dbReference>
<evidence type="ECO:0000259" key="4">
    <source>
        <dbReference type="Pfam" id="PF00669"/>
    </source>
</evidence>
<feature type="domain" description="Flagellin C-terminal" evidence="5">
    <location>
        <begin position="191"/>
        <end position="275"/>
    </location>
</feature>
<keyword evidence="6" id="KW-0966">Cell projection</keyword>
<protein>
    <recommendedName>
        <fullName evidence="3">Flagellin</fullName>
    </recommendedName>
</protein>
<proteinExistence type="inferred from homology"/>
<dbReference type="GO" id="GO:0005576">
    <property type="term" value="C:extracellular region"/>
    <property type="evidence" value="ECO:0007669"/>
    <property type="project" value="UniProtKB-SubCell"/>
</dbReference>
<dbReference type="EMBL" id="CP000698">
    <property type="protein sequence ID" value="ABQ28238.1"/>
    <property type="molecule type" value="Genomic_DNA"/>
</dbReference>
<dbReference type="GO" id="GO:0009288">
    <property type="term" value="C:bacterial-type flagellum"/>
    <property type="evidence" value="ECO:0007669"/>
    <property type="project" value="UniProtKB-SubCell"/>
</dbReference>
<reference evidence="6 7" key="1">
    <citation type="submission" date="2007-05" db="EMBL/GenBank/DDBJ databases">
        <title>Complete sequence of Geobacter uraniireducens Rf4.</title>
        <authorList>
            <consortium name="US DOE Joint Genome Institute"/>
            <person name="Copeland A."/>
            <person name="Lucas S."/>
            <person name="Lapidus A."/>
            <person name="Barry K."/>
            <person name="Detter J.C."/>
            <person name="Glavina del Rio T."/>
            <person name="Hammon N."/>
            <person name="Israni S."/>
            <person name="Dalin E."/>
            <person name="Tice H."/>
            <person name="Pitluck S."/>
            <person name="Chertkov O."/>
            <person name="Brettin T."/>
            <person name="Bruce D."/>
            <person name="Han C."/>
            <person name="Schmutz J."/>
            <person name="Larimer F."/>
            <person name="Land M."/>
            <person name="Hauser L."/>
            <person name="Kyrpides N."/>
            <person name="Mikhailova N."/>
            <person name="Shelobolina E."/>
            <person name="Aklujkar M."/>
            <person name="Lovley D."/>
            <person name="Richardson P."/>
        </authorList>
    </citation>
    <scope>NUCLEOTIDE SEQUENCE [LARGE SCALE GENOMIC DNA]</scope>
    <source>
        <strain evidence="6 7">Rf4</strain>
    </source>
</reference>
<evidence type="ECO:0000256" key="1">
    <source>
        <dbReference type="ARBA" id="ARBA00005709"/>
    </source>
</evidence>
<dbReference type="InterPro" id="IPR046358">
    <property type="entry name" value="Flagellin_C"/>
</dbReference>
<dbReference type="Proteomes" id="UP000006695">
    <property type="component" value="Chromosome"/>
</dbReference>
<dbReference type="PANTHER" id="PTHR42792">
    <property type="entry name" value="FLAGELLIN"/>
    <property type="match status" value="1"/>
</dbReference>
<dbReference type="OrthoDB" id="9796789at2"/>
<comment type="function">
    <text evidence="3">Flagellin is the subunit protein which polymerizes to form the filaments of bacterial flagella.</text>
</comment>
<dbReference type="GO" id="GO:0005198">
    <property type="term" value="F:structural molecule activity"/>
    <property type="evidence" value="ECO:0007669"/>
    <property type="project" value="UniProtKB-UniRule"/>
</dbReference>
<dbReference type="AlphaFoldDB" id="A5G8X0"/>
<dbReference type="SUPFAM" id="SSF64518">
    <property type="entry name" value="Phase 1 flagellin"/>
    <property type="match status" value="1"/>
</dbReference>
<evidence type="ECO:0000313" key="6">
    <source>
        <dbReference type="EMBL" id="ABQ28238.1"/>
    </source>
</evidence>
<dbReference type="InterPro" id="IPR001492">
    <property type="entry name" value="Flagellin"/>
</dbReference>
<feature type="domain" description="Flagellin N-terminal" evidence="4">
    <location>
        <begin position="5"/>
        <end position="141"/>
    </location>
</feature>
<sequence>MALTVNTNIASLNAQRNLSITQVSLNKSLQRLSSGLRINSAADDAAGLAISEGMKAQIRSMNQAVRNANDGVSLVQVAEGALNEVSNVLGRMRELTTQAATNTLTATQRSYVNGEYLQLKSEITRIANATDFNGTKLLQSAKSVAIQVGTGSKAYDRIGIKLAIMSAGAGGLALTSIGGASGGVKAQAELAVIDKAINSVSKQRASLGAIQNRLQSTINNLQVASENTSAAQSRIADADVAAETANMTRANILVQAGTAILAQANQAPQAALSLLR</sequence>
<evidence type="ECO:0000256" key="3">
    <source>
        <dbReference type="RuleBase" id="RU362073"/>
    </source>
</evidence>
<dbReference type="InterPro" id="IPR001029">
    <property type="entry name" value="Flagellin_N"/>
</dbReference>
<keyword evidence="3" id="KW-0964">Secreted</keyword>
<dbReference type="Gene3D" id="6.10.10.10">
    <property type="entry name" value="Flagellar export chaperone, C-terminal domain"/>
    <property type="match status" value="1"/>
</dbReference>
<gene>
    <name evidence="6" type="ordered locus">Gura_4095</name>
</gene>
<accession>A5G8X0</accession>
<dbReference type="Pfam" id="PF00700">
    <property type="entry name" value="Flagellin_C"/>
    <property type="match status" value="1"/>
</dbReference>
<keyword evidence="6" id="KW-0282">Flagellum</keyword>
<keyword evidence="2 3" id="KW-0975">Bacterial flagellum</keyword>
<comment type="subcellular location">
    <subcellularLocation>
        <location evidence="3">Secreted</location>
    </subcellularLocation>
    <subcellularLocation>
        <location evidence="3">Bacterial flagellum</location>
    </subcellularLocation>
</comment>
<dbReference type="Gene3D" id="1.20.1330.10">
    <property type="entry name" value="f41 fragment of flagellin, N-terminal domain"/>
    <property type="match status" value="1"/>
</dbReference>
<dbReference type="InterPro" id="IPR042187">
    <property type="entry name" value="Flagellin_C_sub2"/>
</dbReference>
<comment type="similarity">
    <text evidence="1 3">Belongs to the bacterial flagellin family.</text>
</comment>
<keyword evidence="7" id="KW-1185">Reference proteome</keyword>
<evidence type="ECO:0000313" key="7">
    <source>
        <dbReference type="Proteomes" id="UP000006695"/>
    </source>
</evidence>
<name>A5G8X0_GEOUR</name>
<dbReference type="RefSeq" id="WP_011940874.1">
    <property type="nucleotide sequence ID" value="NC_009483.1"/>
</dbReference>
<organism evidence="6 7">
    <name type="scientific">Geotalea uraniireducens (strain Rf4)</name>
    <name type="common">Geobacter uraniireducens</name>
    <dbReference type="NCBI Taxonomy" id="351605"/>
    <lineage>
        <taxon>Bacteria</taxon>
        <taxon>Pseudomonadati</taxon>
        <taxon>Thermodesulfobacteriota</taxon>
        <taxon>Desulfuromonadia</taxon>
        <taxon>Geobacterales</taxon>
        <taxon>Geobacteraceae</taxon>
        <taxon>Geotalea</taxon>
    </lineage>
</organism>
<evidence type="ECO:0000256" key="2">
    <source>
        <dbReference type="ARBA" id="ARBA00023143"/>
    </source>
</evidence>
<dbReference type="Pfam" id="PF00669">
    <property type="entry name" value="Flagellin_N"/>
    <property type="match status" value="1"/>
</dbReference>
<evidence type="ECO:0000259" key="5">
    <source>
        <dbReference type="Pfam" id="PF00700"/>
    </source>
</evidence>
<dbReference type="PANTHER" id="PTHR42792:SF2">
    <property type="entry name" value="FLAGELLIN"/>
    <property type="match status" value="1"/>
</dbReference>
<keyword evidence="6" id="KW-0969">Cilium</keyword>
<dbReference type="STRING" id="351605.Gura_4095"/>